<dbReference type="InterPro" id="IPR051404">
    <property type="entry name" value="TA_system_antitoxin"/>
</dbReference>
<evidence type="ECO:0000313" key="2">
    <source>
        <dbReference type="EMBL" id="AGS52200.1"/>
    </source>
</evidence>
<reference evidence="2" key="1">
    <citation type="submission" date="2012-03" db="EMBL/GenBank/DDBJ databases">
        <title>Functional metagenomics reveals considerable lignocellulase gene clusters in the gut microbiome of a wood-feeding higher termite.</title>
        <authorList>
            <person name="Liu N."/>
        </authorList>
    </citation>
    <scope>NUCLEOTIDE SEQUENCE</scope>
</reference>
<dbReference type="Pfam" id="PF15919">
    <property type="entry name" value="HicB_lk_antitox"/>
    <property type="match status" value="1"/>
</dbReference>
<dbReference type="InterPro" id="IPR035069">
    <property type="entry name" value="TTHA1013/TTHA0281-like"/>
</dbReference>
<dbReference type="PANTHER" id="PTHR34504">
    <property type="entry name" value="ANTITOXIN HICB"/>
    <property type="match status" value="1"/>
</dbReference>
<proteinExistence type="predicted"/>
<protein>
    <recommendedName>
        <fullName evidence="1">HicB-like antitoxin of toxin-antitoxin system domain-containing protein</fullName>
    </recommendedName>
</protein>
<sequence length="155" mass="17403">MNGKVLMKFLEENSFHLERVKGSHHIMDNGSVSTMYYFAKLTQHNDNGNSYFVVSFPDVKGAISDGLTIEEAIENGKEALEGCLEVMLEKNRLIPEAKEYKGKEFRKVWIDPKIAAAILAKENRGNKTISESDPTISMLNRIAKANGKHLKVSFV</sequence>
<dbReference type="EMBL" id="JQ844185">
    <property type="protein sequence ID" value="AGS52200.1"/>
    <property type="molecule type" value="Genomic_DNA"/>
</dbReference>
<feature type="domain" description="HicB-like antitoxin of toxin-antitoxin system" evidence="1">
    <location>
        <begin position="44"/>
        <end position="100"/>
    </location>
</feature>
<organism evidence="2">
    <name type="scientific">uncultured bacterium contig00052</name>
    <dbReference type="NCBI Taxonomy" id="1181536"/>
    <lineage>
        <taxon>Bacteria</taxon>
        <taxon>environmental samples</taxon>
    </lineage>
</organism>
<dbReference type="Gene3D" id="3.30.160.250">
    <property type="match status" value="1"/>
</dbReference>
<dbReference type="SUPFAM" id="SSF143100">
    <property type="entry name" value="TTHA1013/TTHA0281-like"/>
    <property type="match status" value="1"/>
</dbReference>
<dbReference type="InterPro" id="IPR031807">
    <property type="entry name" value="HicB-like"/>
</dbReference>
<name>A0A806KKP0_9BACT</name>
<dbReference type="AlphaFoldDB" id="A0A806KKP0"/>
<evidence type="ECO:0000259" key="1">
    <source>
        <dbReference type="Pfam" id="PF15919"/>
    </source>
</evidence>
<dbReference type="PANTHER" id="PTHR34504:SF4">
    <property type="entry name" value="ANTITOXIN HICB"/>
    <property type="match status" value="1"/>
</dbReference>
<accession>A0A806KKP0</accession>